<feature type="compositionally biased region" description="Basic and acidic residues" evidence="1">
    <location>
        <begin position="1"/>
        <end position="20"/>
    </location>
</feature>
<protein>
    <submittedName>
        <fullName evidence="2">Uncharacterized protein</fullName>
    </submittedName>
</protein>
<feature type="region of interest" description="Disordered" evidence="1">
    <location>
        <begin position="1"/>
        <end position="145"/>
    </location>
</feature>
<gene>
    <name evidence="2" type="ORF">NBEOAGPD_0909</name>
</gene>
<feature type="compositionally biased region" description="Gly residues" evidence="1">
    <location>
        <begin position="61"/>
        <end position="70"/>
    </location>
</feature>
<dbReference type="AlphaFoldDB" id="A0AA37M9W1"/>
<feature type="compositionally biased region" description="Basic and acidic residues" evidence="1">
    <location>
        <begin position="76"/>
        <end position="94"/>
    </location>
</feature>
<proteinExistence type="predicted"/>
<feature type="compositionally biased region" description="Polar residues" evidence="1">
    <location>
        <begin position="135"/>
        <end position="145"/>
    </location>
</feature>
<dbReference type="EMBL" id="BPQM01000019">
    <property type="protein sequence ID" value="GJD77702.1"/>
    <property type="molecule type" value="Genomic_DNA"/>
</dbReference>
<evidence type="ECO:0000313" key="3">
    <source>
        <dbReference type="Proteomes" id="UP001055108"/>
    </source>
</evidence>
<evidence type="ECO:0000256" key="1">
    <source>
        <dbReference type="SAM" id="MobiDB-lite"/>
    </source>
</evidence>
<dbReference type="Proteomes" id="UP001055108">
    <property type="component" value="Unassembled WGS sequence"/>
</dbReference>
<name>A0AA37M9W1_9HYPH</name>
<sequence>MADRDDRHGEVGERERRGVEVDEVGADLAREPGEGGGSGADLLRPPGRPVEGQPGRQDPRAGGGRRGGGALRRRRGPQDRDGDAEPALRERTREIQAVGPDAAERVGAHQNVGAGAHRHPQAASSSRRGRGRSSWMSLKRSNWPR</sequence>
<evidence type="ECO:0000313" key="2">
    <source>
        <dbReference type="EMBL" id="GJD77702.1"/>
    </source>
</evidence>
<accession>A0AA37M9W1</accession>
<organism evidence="2 3">
    <name type="scientific">Methylobacterium gregans</name>
    <dbReference type="NCBI Taxonomy" id="374424"/>
    <lineage>
        <taxon>Bacteria</taxon>
        <taxon>Pseudomonadati</taxon>
        <taxon>Pseudomonadota</taxon>
        <taxon>Alphaproteobacteria</taxon>
        <taxon>Hyphomicrobiales</taxon>
        <taxon>Methylobacteriaceae</taxon>
        <taxon>Methylobacterium</taxon>
    </lineage>
</organism>
<keyword evidence="3" id="KW-1185">Reference proteome</keyword>
<comment type="caution">
    <text evidence="2">The sequence shown here is derived from an EMBL/GenBank/DDBJ whole genome shotgun (WGS) entry which is preliminary data.</text>
</comment>
<reference evidence="2" key="2">
    <citation type="submission" date="2021-08" db="EMBL/GenBank/DDBJ databases">
        <authorList>
            <person name="Tani A."/>
            <person name="Ola A."/>
            <person name="Ogura Y."/>
            <person name="Katsura K."/>
            <person name="Hayashi T."/>
        </authorList>
    </citation>
    <scope>NUCLEOTIDE SEQUENCE</scope>
    <source>
        <strain evidence="2">NBRC 103626</strain>
    </source>
</reference>
<reference evidence="2" key="1">
    <citation type="journal article" date="2016" name="Front. Microbiol.">
        <title>Genome Sequence of the Piezophilic, Mesophilic Sulfate-Reducing Bacterium Desulfovibrio indicus J2T.</title>
        <authorList>
            <person name="Cao J."/>
            <person name="Maignien L."/>
            <person name="Shao Z."/>
            <person name="Alain K."/>
            <person name="Jebbar M."/>
        </authorList>
    </citation>
    <scope>NUCLEOTIDE SEQUENCE</scope>
    <source>
        <strain evidence="2">NBRC 103626</strain>
    </source>
</reference>